<evidence type="ECO:0000313" key="2">
    <source>
        <dbReference type="Proteomes" id="UP000617734"/>
    </source>
</evidence>
<dbReference type="EMBL" id="BNBO01000027">
    <property type="protein sequence ID" value="GHH75842.1"/>
    <property type="molecule type" value="Genomic_DNA"/>
</dbReference>
<reference evidence="1" key="2">
    <citation type="submission" date="2020-09" db="EMBL/GenBank/DDBJ databases">
        <authorList>
            <person name="Sun Q."/>
            <person name="Ohkuma M."/>
        </authorList>
    </citation>
    <scope>NUCLEOTIDE SEQUENCE</scope>
    <source>
        <strain evidence="1">JCM 4646</strain>
    </source>
</reference>
<accession>A0A919G0B6</accession>
<evidence type="ECO:0000313" key="1">
    <source>
        <dbReference type="EMBL" id="GHH75842.1"/>
    </source>
</evidence>
<keyword evidence="2" id="KW-1185">Reference proteome</keyword>
<protein>
    <submittedName>
        <fullName evidence="1">Uncharacterized protein</fullName>
    </submittedName>
</protein>
<sequence>MNPTSRAHGPEAHRIRLDEVALLWAAHRPGPFPEVPWDEKLGLAHLDLNVAGCVSTYLGRGGVPGPGHLGILRECLPELRAAVTLLGRSAEYREGLVAFRRLLAMAELIIADAA</sequence>
<organism evidence="1 2">
    <name type="scientific">Kitasatospora indigofera</name>
    <dbReference type="NCBI Taxonomy" id="67307"/>
    <lineage>
        <taxon>Bacteria</taxon>
        <taxon>Bacillati</taxon>
        <taxon>Actinomycetota</taxon>
        <taxon>Actinomycetes</taxon>
        <taxon>Kitasatosporales</taxon>
        <taxon>Streptomycetaceae</taxon>
        <taxon>Kitasatospora</taxon>
    </lineage>
</organism>
<reference evidence="1" key="1">
    <citation type="journal article" date="2014" name="Int. J. Syst. Evol. Microbiol.">
        <title>Complete genome sequence of Corynebacterium casei LMG S-19264T (=DSM 44701T), isolated from a smear-ripened cheese.</title>
        <authorList>
            <consortium name="US DOE Joint Genome Institute (JGI-PGF)"/>
            <person name="Walter F."/>
            <person name="Albersmeier A."/>
            <person name="Kalinowski J."/>
            <person name="Ruckert C."/>
        </authorList>
    </citation>
    <scope>NUCLEOTIDE SEQUENCE</scope>
    <source>
        <strain evidence="1">JCM 4646</strain>
    </source>
</reference>
<proteinExistence type="predicted"/>
<dbReference type="AlphaFoldDB" id="A0A919G0B6"/>
<dbReference type="GeneID" id="95354952"/>
<dbReference type="RefSeq" id="WP_190212754.1">
    <property type="nucleotide sequence ID" value="NZ_BNBO01000027.1"/>
</dbReference>
<comment type="caution">
    <text evidence="1">The sequence shown here is derived from an EMBL/GenBank/DDBJ whole genome shotgun (WGS) entry which is preliminary data.</text>
</comment>
<name>A0A919G0B6_9ACTN</name>
<gene>
    <name evidence="1" type="ORF">GCM10018781_45690</name>
</gene>
<dbReference type="Proteomes" id="UP000617734">
    <property type="component" value="Unassembled WGS sequence"/>
</dbReference>